<dbReference type="GO" id="GO:0016020">
    <property type="term" value="C:membrane"/>
    <property type="evidence" value="ECO:0007669"/>
    <property type="project" value="UniProtKB-SubCell"/>
</dbReference>
<evidence type="ECO:0000256" key="1">
    <source>
        <dbReference type="ARBA" id="ARBA00004141"/>
    </source>
</evidence>
<protein>
    <recommendedName>
        <fullName evidence="9">SSD domain-containing protein</fullName>
    </recommendedName>
</protein>
<keyword evidence="8" id="KW-1185">Reference proteome</keyword>
<dbReference type="GO" id="GO:0007224">
    <property type="term" value="P:smoothened signaling pathway"/>
    <property type="evidence" value="ECO:0007669"/>
    <property type="project" value="TreeGrafter"/>
</dbReference>
<keyword evidence="2 6" id="KW-0812">Transmembrane</keyword>
<dbReference type="Gene3D" id="1.20.1640.10">
    <property type="entry name" value="Multidrug efflux transporter AcrB transmembrane domain"/>
    <property type="match status" value="2"/>
</dbReference>
<evidence type="ECO:0000313" key="8">
    <source>
        <dbReference type="Proteomes" id="UP000663879"/>
    </source>
</evidence>
<feature type="transmembrane region" description="Helical" evidence="6">
    <location>
        <begin position="283"/>
        <end position="303"/>
    </location>
</feature>
<comment type="subcellular location">
    <subcellularLocation>
        <location evidence="1">Membrane</location>
        <topology evidence="1">Multi-pass membrane protein</topology>
    </subcellularLocation>
</comment>
<feature type="transmembrane region" description="Helical" evidence="6">
    <location>
        <begin position="252"/>
        <end position="271"/>
    </location>
</feature>
<evidence type="ECO:0000256" key="4">
    <source>
        <dbReference type="ARBA" id="ARBA00023136"/>
    </source>
</evidence>
<accession>A0A814NTI2</accession>
<feature type="transmembrane region" description="Helical" evidence="6">
    <location>
        <begin position="898"/>
        <end position="918"/>
    </location>
</feature>
<reference evidence="7" key="1">
    <citation type="submission" date="2021-02" db="EMBL/GenBank/DDBJ databases">
        <authorList>
            <person name="Nowell W R."/>
        </authorList>
    </citation>
    <scope>NUCLEOTIDE SEQUENCE</scope>
    <source>
        <strain evidence="7">Ploen Becks lab</strain>
    </source>
</reference>
<dbReference type="SUPFAM" id="SSF82866">
    <property type="entry name" value="Multidrug efflux transporter AcrB transmembrane domain"/>
    <property type="match status" value="2"/>
</dbReference>
<feature type="transmembrane region" description="Helical" evidence="6">
    <location>
        <begin position="812"/>
        <end position="833"/>
    </location>
</feature>
<keyword evidence="3 6" id="KW-1133">Transmembrane helix</keyword>
<evidence type="ECO:0000256" key="3">
    <source>
        <dbReference type="ARBA" id="ARBA00022989"/>
    </source>
</evidence>
<evidence type="ECO:0008006" key="9">
    <source>
        <dbReference type="Google" id="ProtNLM"/>
    </source>
</evidence>
<feature type="transmembrane region" description="Helical" evidence="6">
    <location>
        <begin position="229"/>
        <end position="246"/>
    </location>
</feature>
<dbReference type="PANTHER" id="PTHR45951:SF3">
    <property type="entry name" value="PROTEIN DISPATCHED"/>
    <property type="match status" value="1"/>
</dbReference>
<feature type="transmembrane region" description="Helical" evidence="6">
    <location>
        <begin position="782"/>
        <end position="805"/>
    </location>
</feature>
<dbReference type="GO" id="GO:0022857">
    <property type="term" value="F:transmembrane transporter activity"/>
    <property type="evidence" value="ECO:0007669"/>
    <property type="project" value="TreeGrafter"/>
</dbReference>
<name>A0A814NTI2_9BILA</name>
<dbReference type="Proteomes" id="UP000663879">
    <property type="component" value="Unassembled WGS sequence"/>
</dbReference>
<evidence type="ECO:0000256" key="2">
    <source>
        <dbReference type="ARBA" id="ARBA00022692"/>
    </source>
</evidence>
<feature type="non-terminal residue" evidence="7">
    <location>
        <position position="925"/>
    </location>
</feature>
<feature type="transmembrane region" description="Helical" evidence="6">
    <location>
        <begin position="757"/>
        <end position="776"/>
    </location>
</feature>
<dbReference type="AlphaFoldDB" id="A0A814NTI2"/>
<keyword evidence="4 6" id="KW-0472">Membrane</keyword>
<sequence length="925" mass="107986">ECAQMILESKDPITNSLLSFEAINIQCNFIEQYLKPYLNNGVLKTKALSNDIQVESLSSVITKFSGKDTCNELDRIDVGNFTLIFKYCSLIYKKLANYSLMEFPSLEQAEQLKLAPLCRNQNLIDSYNYLIDKNFFIQSEDDLELNEIFDKDPLDLEQVESPQVRYTSIYLSVNKKDQLFLTQFYNDFLSPHFLNKPLEINENVSKFTIIGLNFDIKQSLFDKSMTQSLKFLISSFCLFSFLLVLLSKSPSILLGFLFSVLFGFLDSYFFYKICLHIEFFSFINILSFFFLTIYTSTNIFLFIDTWKIAKAKNKFILYNYRQDTSKSDQTQEDLYENNPFYENYLENCVFYTYKNVLWPLLISLAVILAGILVLILTSSIVIVKIYAIFLAISIFFNFSLTIFLIPAILIIKNKSFFGYKLSLDGKRVKNLILNMRNLINKLNFLHDKIFELYLPIFIMFYRYILILISVILGVTSFVLVFYRPRLQVTHFSQFRIFSNQNPIEYYESNLSFLTDTTGIFTYQSEINKNLPINYIFGIEITDQNSLMYNLDELGDLRTGIFDFYDEKSQLWFDKFCRALNNSLISEKELKTYEKMSQIIENLVRMDQNENKNLCFYDLMRIVMRRKCVESDDMVDSYCCDLEFPFDADILESCLKNKNFLDLYVSPYENILAEKLYFNKATGLLDIVEYDQITSHEWTSNYDKMSEIFNEVSRFSDSLIKIKFVDLNNQEQEAKSLEKSGFFVSNFEFFDFQKSLRLSTFLTFLLSLLILTLIILITTRNFFITLIAVLTVAMSITSTVAILILFDLKINVTSLITIATSIFMSINSLVFLSISYSTLLSSNQETYQEFTTMFFVCENTIESLLKRFSSSVFKPCLLGIVSLSLVVPCEIYSFQMAAIFYMLSSFFNLFYTFFMFLPLCTMSPAI</sequence>
<proteinExistence type="predicted"/>
<feature type="transmembrane region" description="Helical" evidence="6">
    <location>
        <begin position="388"/>
        <end position="411"/>
    </location>
</feature>
<feature type="transmembrane region" description="Helical" evidence="6">
    <location>
        <begin position="356"/>
        <end position="376"/>
    </location>
</feature>
<dbReference type="EMBL" id="CAJNOC010007313">
    <property type="protein sequence ID" value="CAF1096412.1"/>
    <property type="molecule type" value="Genomic_DNA"/>
</dbReference>
<organism evidence="7 8">
    <name type="scientific">Brachionus calyciflorus</name>
    <dbReference type="NCBI Taxonomy" id="104777"/>
    <lineage>
        <taxon>Eukaryota</taxon>
        <taxon>Metazoa</taxon>
        <taxon>Spiralia</taxon>
        <taxon>Gnathifera</taxon>
        <taxon>Rotifera</taxon>
        <taxon>Eurotatoria</taxon>
        <taxon>Monogononta</taxon>
        <taxon>Pseudotrocha</taxon>
        <taxon>Ploima</taxon>
        <taxon>Brachionidae</taxon>
        <taxon>Brachionus</taxon>
    </lineage>
</organism>
<dbReference type="InterPro" id="IPR052081">
    <property type="entry name" value="Dispatched_Hh_regulator"/>
</dbReference>
<gene>
    <name evidence="7" type="ORF">OXX778_LOCUS20930</name>
</gene>
<dbReference type="OrthoDB" id="193905at2759"/>
<evidence type="ECO:0000256" key="6">
    <source>
        <dbReference type="SAM" id="Phobius"/>
    </source>
</evidence>
<comment type="caution">
    <text evidence="7">The sequence shown here is derived from an EMBL/GenBank/DDBJ whole genome shotgun (WGS) entry which is preliminary data.</text>
</comment>
<feature type="transmembrane region" description="Helical" evidence="6">
    <location>
        <begin position="460"/>
        <end position="482"/>
    </location>
</feature>
<keyword evidence="5" id="KW-0325">Glycoprotein</keyword>
<feature type="non-terminal residue" evidence="7">
    <location>
        <position position="1"/>
    </location>
</feature>
<evidence type="ECO:0000256" key="5">
    <source>
        <dbReference type="ARBA" id="ARBA00023180"/>
    </source>
</evidence>
<dbReference type="PANTHER" id="PTHR45951">
    <property type="entry name" value="PROTEIN DISPATCHED-RELATED"/>
    <property type="match status" value="1"/>
</dbReference>
<evidence type="ECO:0000313" key="7">
    <source>
        <dbReference type="EMBL" id="CAF1096412.1"/>
    </source>
</evidence>